<accession>A0A2Z6RLY2</accession>
<dbReference type="EMBL" id="BEXD01001280">
    <property type="protein sequence ID" value="GBB93336.1"/>
    <property type="molecule type" value="Genomic_DNA"/>
</dbReference>
<evidence type="ECO:0000313" key="1">
    <source>
        <dbReference type="EMBL" id="GBB93336.1"/>
    </source>
</evidence>
<proteinExistence type="predicted"/>
<comment type="caution">
    <text evidence="1">The sequence shown here is derived from an EMBL/GenBank/DDBJ whole genome shotgun (WGS) entry which is preliminary data.</text>
</comment>
<reference evidence="1 2" key="1">
    <citation type="submission" date="2017-11" db="EMBL/GenBank/DDBJ databases">
        <title>The genome of Rhizophagus clarus HR1 reveals common genetic basis of auxotrophy among arbuscular mycorrhizal fungi.</title>
        <authorList>
            <person name="Kobayashi Y."/>
        </authorList>
    </citation>
    <scope>NUCLEOTIDE SEQUENCE [LARGE SCALE GENOMIC DNA]</scope>
    <source>
        <strain evidence="1 2">HR1</strain>
    </source>
</reference>
<evidence type="ECO:0000313" key="2">
    <source>
        <dbReference type="Proteomes" id="UP000247702"/>
    </source>
</evidence>
<gene>
    <name evidence="1" type="ORF">RclHR1_02150023</name>
</gene>
<sequence length="86" mass="9461">MALRFFRKEESVRPLELPRLLAPDLPSNCSSLRDLNCTHSNYEILKNPVLLFIVTTSPCRDWVICAPAAILGCGSRFSGSLSGVVP</sequence>
<dbReference type="AlphaFoldDB" id="A0A2Z6RLY2"/>
<organism evidence="1 2">
    <name type="scientific">Rhizophagus clarus</name>
    <dbReference type="NCBI Taxonomy" id="94130"/>
    <lineage>
        <taxon>Eukaryota</taxon>
        <taxon>Fungi</taxon>
        <taxon>Fungi incertae sedis</taxon>
        <taxon>Mucoromycota</taxon>
        <taxon>Glomeromycotina</taxon>
        <taxon>Glomeromycetes</taxon>
        <taxon>Glomerales</taxon>
        <taxon>Glomeraceae</taxon>
        <taxon>Rhizophagus</taxon>
    </lineage>
</organism>
<keyword evidence="2" id="KW-1185">Reference proteome</keyword>
<protein>
    <submittedName>
        <fullName evidence="1">Uncharacterized protein</fullName>
    </submittedName>
</protein>
<name>A0A2Z6RLY2_9GLOM</name>
<dbReference type="Proteomes" id="UP000247702">
    <property type="component" value="Unassembled WGS sequence"/>
</dbReference>